<proteinExistence type="predicted"/>
<dbReference type="AlphaFoldDB" id="A0A8S4R7A1"/>
<reference evidence="1" key="1">
    <citation type="submission" date="2022-03" db="EMBL/GenBank/DDBJ databases">
        <authorList>
            <person name="Lindestad O."/>
        </authorList>
    </citation>
    <scope>NUCLEOTIDE SEQUENCE</scope>
</reference>
<organism evidence="1 2">
    <name type="scientific">Pararge aegeria aegeria</name>
    <dbReference type="NCBI Taxonomy" id="348720"/>
    <lineage>
        <taxon>Eukaryota</taxon>
        <taxon>Metazoa</taxon>
        <taxon>Ecdysozoa</taxon>
        <taxon>Arthropoda</taxon>
        <taxon>Hexapoda</taxon>
        <taxon>Insecta</taxon>
        <taxon>Pterygota</taxon>
        <taxon>Neoptera</taxon>
        <taxon>Endopterygota</taxon>
        <taxon>Lepidoptera</taxon>
        <taxon>Glossata</taxon>
        <taxon>Ditrysia</taxon>
        <taxon>Papilionoidea</taxon>
        <taxon>Nymphalidae</taxon>
        <taxon>Satyrinae</taxon>
        <taxon>Satyrini</taxon>
        <taxon>Parargina</taxon>
        <taxon>Pararge</taxon>
    </lineage>
</organism>
<sequence>MPKSFHSVLKGVAQQRAAYLGSPASVSEALGDLGGLLSFWNVNDLKNAKKKSAAEWDKLEGLRHSKKFLRAIGACFPNKINRLSRRQARYAIAAITGHFGTGSMLLKMGIIYDPTCRACNEEARKRLDLLGVAYPQPEDYCSSNLKASI</sequence>
<protein>
    <submittedName>
        <fullName evidence="1">Jg20663 protein</fullName>
    </submittedName>
</protein>
<dbReference type="OrthoDB" id="5419617at2759"/>
<evidence type="ECO:0000313" key="2">
    <source>
        <dbReference type="Proteomes" id="UP000838756"/>
    </source>
</evidence>
<keyword evidence="2" id="KW-1185">Reference proteome</keyword>
<gene>
    <name evidence="1" type="primary">jg20663</name>
    <name evidence="1" type="ORF">PAEG_LOCUS9441</name>
</gene>
<dbReference type="EMBL" id="CAKXAJ010024779">
    <property type="protein sequence ID" value="CAH2230185.1"/>
    <property type="molecule type" value="Genomic_DNA"/>
</dbReference>
<name>A0A8S4R7A1_9NEOP</name>
<accession>A0A8S4R7A1</accession>
<comment type="caution">
    <text evidence="1">The sequence shown here is derived from an EMBL/GenBank/DDBJ whole genome shotgun (WGS) entry which is preliminary data.</text>
</comment>
<evidence type="ECO:0000313" key="1">
    <source>
        <dbReference type="EMBL" id="CAH2230185.1"/>
    </source>
</evidence>
<dbReference type="Proteomes" id="UP000838756">
    <property type="component" value="Unassembled WGS sequence"/>
</dbReference>